<comment type="caution">
    <text evidence="2">The sequence shown here is derived from an EMBL/GenBank/DDBJ whole genome shotgun (WGS) entry which is preliminary data.</text>
</comment>
<evidence type="ECO:0000313" key="3">
    <source>
        <dbReference type="Proteomes" id="UP001634007"/>
    </source>
</evidence>
<gene>
    <name evidence="2" type="ORF">ACJRO7_036279</name>
</gene>
<proteinExistence type="predicted"/>
<dbReference type="Proteomes" id="UP001634007">
    <property type="component" value="Unassembled WGS sequence"/>
</dbReference>
<feature type="compositionally biased region" description="Low complexity" evidence="1">
    <location>
        <begin position="17"/>
        <end position="36"/>
    </location>
</feature>
<dbReference type="AlphaFoldDB" id="A0ABD3IKG4"/>
<evidence type="ECO:0000313" key="2">
    <source>
        <dbReference type="EMBL" id="KAL3713943.1"/>
    </source>
</evidence>
<feature type="non-terminal residue" evidence="2">
    <location>
        <position position="1"/>
    </location>
</feature>
<feature type="compositionally biased region" description="Polar residues" evidence="1">
    <location>
        <begin position="1"/>
        <end position="11"/>
    </location>
</feature>
<keyword evidence="3" id="KW-1185">Reference proteome</keyword>
<accession>A0ABD3IKG4</accession>
<organism evidence="2 3">
    <name type="scientific">Eucalyptus globulus</name>
    <name type="common">Tasmanian blue gum</name>
    <dbReference type="NCBI Taxonomy" id="34317"/>
    <lineage>
        <taxon>Eukaryota</taxon>
        <taxon>Viridiplantae</taxon>
        <taxon>Streptophyta</taxon>
        <taxon>Embryophyta</taxon>
        <taxon>Tracheophyta</taxon>
        <taxon>Spermatophyta</taxon>
        <taxon>Magnoliopsida</taxon>
        <taxon>eudicotyledons</taxon>
        <taxon>Gunneridae</taxon>
        <taxon>Pentapetalae</taxon>
        <taxon>rosids</taxon>
        <taxon>malvids</taxon>
        <taxon>Myrtales</taxon>
        <taxon>Myrtaceae</taxon>
        <taxon>Myrtoideae</taxon>
        <taxon>Eucalypteae</taxon>
        <taxon>Eucalyptus</taxon>
    </lineage>
</organism>
<feature type="region of interest" description="Disordered" evidence="1">
    <location>
        <begin position="1"/>
        <end position="41"/>
    </location>
</feature>
<evidence type="ECO:0000256" key="1">
    <source>
        <dbReference type="SAM" id="MobiDB-lite"/>
    </source>
</evidence>
<dbReference type="EMBL" id="JBJKBG010000012">
    <property type="protein sequence ID" value="KAL3713943.1"/>
    <property type="molecule type" value="Genomic_DNA"/>
</dbReference>
<name>A0ABD3IKG4_EUCGL</name>
<sequence>SSPVPVATQQPKPEPCSHQSSSVISSSSTADLSQSSLHHRASPTSACASMQLLLATSPPVTTVPHCHLACRSQTRVPPSAEVTTPYSFAIADSVTTHFDPATKQHQQVPNQRHAFLCD</sequence>
<reference evidence="2 3" key="1">
    <citation type="submission" date="2024-11" db="EMBL/GenBank/DDBJ databases">
        <title>Chromosome-level genome assembly of Eucalyptus globulus Labill. provides insights into its genome evolution.</title>
        <authorList>
            <person name="Li X."/>
        </authorList>
    </citation>
    <scope>NUCLEOTIDE SEQUENCE [LARGE SCALE GENOMIC DNA]</scope>
    <source>
        <strain evidence="2">CL2024</strain>
        <tissue evidence="2">Fresh tender leaves</tissue>
    </source>
</reference>
<protein>
    <submittedName>
        <fullName evidence="2">Uncharacterized protein</fullName>
    </submittedName>
</protein>